<sequence length="255" mass="28468">MNTEPSFLSKNRIKELARLKQKDNRLQEKLVVVDGFRTLEQIKFYGINPLEQYLLEGMQPIPIWDNIPVYYISEWDMHKICDSEHPSGFAALFPIPQAQKVNFNCAFYLDRISDPGNLGSIFRIAAAFSIGTLLLSPDCVEVSSPKVIRSSSGSVYKVPFQQANISELKALKGRIILADAHKGQALSKFNFQPEEKLIIVLGSEAHGISSEVSSLTNEALHIEMSSAIESLNVSISAAIIAYHLFIQRNTNNLTK</sequence>
<proteinExistence type="predicted"/>
<accession>A0AC61QJW0</accession>
<keyword evidence="2" id="KW-1185">Reference proteome</keyword>
<evidence type="ECO:0000313" key="2">
    <source>
        <dbReference type="Proteomes" id="UP000294588"/>
    </source>
</evidence>
<comment type="caution">
    <text evidence="1">The sequence shown here is derived from an EMBL/GenBank/DDBJ whole genome shotgun (WGS) entry which is preliminary data.</text>
</comment>
<protein>
    <submittedName>
        <fullName evidence="1">RNA methyltransferase</fullName>
    </submittedName>
</protein>
<name>A0AC61QJW0_9BACT</name>
<dbReference type="Proteomes" id="UP000294588">
    <property type="component" value="Unassembled WGS sequence"/>
</dbReference>
<organism evidence="1 2">
    <name type="scientific">Candidatus Syntrophosphaera thermopropionivorans</name>
    <dbReference type="NCBI Taxonomy" id="2593015"/>
    <lineage>
        <taxon>Bacteria</taxon>
        <taxon>Pseudomonadati</taxon>
        <taxon>Candidatus Cloacimonadota</taxon>
        <taxon>Candidatus Cloacimonadia</taxon>
        <taxon>Candidatus Cloacimonadales</taxon>
        <taxon>Candidatus Cloacimonadaceae</taxon>
        <taxon>Candidatus Syntrophosphaera</taxon>
    </lineage>
</organism>
<keyword evidence="1" id="KW-0489">Methyltransferase</keyword>
<gene>
    <name evidence="1" type="ORF">E0946_02910</name>
</gene>
<dbReference type="EMBL" id="SMOG01000005">
    <property type="protein sequence ID" value="TDF73522.1"/>
    <property type="molecule type" value="Genomic_DNA"/>
</dbReference>
<keyword evidence="1" id="KW-0808">Transferase</keyword>
<reference evidence="1" key="1">
    <citation type="submission" date="2019-03" db="EMBL/GenBank/DDBJ databases">
        <title>Candidatus Syntrophosphaera thermopropionivorans: a novel player in syntrophic propionate oxidation during anaerobic digestion.</title>
        <authorList>
            <person name="Dyksma S."/>
        </authorList>
    </citation>
    <scope>NUCLEOTIDE SEQUENCE</scope>
    <source>
        <strain evidence="1">W5</strain>
    </source>
</reference>
<evidence type="ECO:0000313" key="1">
    <source>
        <dbReference type="EMBL" id="TDF73522.1"/>
    </source>
</evidence>